<evidence type="ECO:0000259" key="5">
    <source>
        <dbReference type="PROSITE" id="PS51192"/>
    </source>
</evidence>
<sequence length="1821" mass="199970">MLGFVASFLYRDDERGRLSAARCLEAIARLVPKASRDEFLSTSSLSISSSTTTTTTTYTTTTNTNSNESQFLDLSCMVADSCKTFDVVLSKGMELNARDWEDPSITRRLIETTETPQERIRVQRSILLQRLGMSMTSGQEALGHTTSLSSLISSSDISPDDPPPPAKKQKTSKNKRKSKKDDELETPEMALLLMRTMDQQSSSSSPSHLLPQALLATDITFNMFSSNWHIRHGAVMGMLHLLKAWSTTSYSTSFPPPPPPSPGLWIKDILARALCLLTLDRFGDFTSPHKTVHPIRESAGQLLAFLGTLCDASEILNVNVALGWMRTKPIWEVRHGSCVGFKYLKLTQPELLQSCHPGLVGDAVESLLDDSDDVKMGAAQILVGVMMLEKNNSEIPNVAFKNAWDALIATDEMSSHAADLLKLLSLISKSSVGIKLLGEVDCTALFRFLDHSSSTVQIEGMKLFASILASVALPPSFIGSLMLKLFVSSRSNHQIEGQEGKRLNFARTEAFKVAVDKMKEVGQSWDRLEAFVKKIVIAYFAPQHRSTRHSNLANSMKLHAQLMSPAEFAIIIRAAKFLSLLHSSLGLEGIALDGIKVFLPSPFVQDVEAAVILYDRLPSSDSLLDDSLLALLRSPVPPACLCNDADRGEEVYFRLVEVIQGRAAIIPPASAPTNAPKNPTLQQIRLNSLIAAAYSKKTPKLPDKLSKILQTFMTAVKYESDGQRRYFGSNGLSLLIIRLVEDSEERHRKALSKVSENLLAWASNDVQNASLCVSMLGKQFRGDVFSRIGGLRLGVLDLLTSESALSEPGLVAGVKLLQCIVESLDGEGLEVITEAIPTLACVACSHGEVKMREMATSCVVELVGKYVRGKGEEGNSRGFTLMLPNLKTSLASDLGDRRQSALSVLLDVMVKLGVDGRFFVIDLLPIAMSFMSDEYGEVGKVAATLFGTLIRVAPLVVLDEDEGGENTGGASEKTSKEREIVKHLVHGLPLPKLQFTQNVSASMKDLVLRPYQEEGVAWLDFLFSVGLNGVLSDEMGLGKTIQALVAIAIRMEGSEGDSKSLIVCPSTLCSHWVSETEKFFDGSIFRPLLYTGSSKDRERMRRSGAFESSNLVVTSYAVMRSDVDFLAEIGGLSTLVLDEGHLLKNPNTATAKAARRLRAMHKLILTGTPVQNRVEELWATFDFLMPSFLGSAKKFMREYGKIIGDSLSDGEEALMGGEAREKLKALHQQVLPFILRREKKDVLKELPAKIITDVSCELSKAQKKLYKRLQTYMKKKGSSSSGVDGIEGGEVLKCLLYLRLLCVHPILVDGGIGGGGKDEGEDNEKDKDKVEDEDEDEDDIFGSNDKGNQYGDLDDSGKLSVLMELLVSSGIVADDRVTAADRDASSIFVDADTVEDLMDLEDEEMEGLERRRGEGGGEEEEEEEEVVNGGALEQVRKRKDGRPNKCLIFAQHTKALDVVEEFLFKPHLPSLRYLRLDGRVPANERFEVAEAFNKEDDVRVLLLTTKIGGLGLNLTGANVVIFLEHDYNPVNDLQAMDRAHRIGQKECVSVYRLVTRNSIEEKIMNLQRAKVRMGDSIVNTDNSSMFAMGTERLLDLFDLEEVEEEAAEEDFPMLRTVQLLFLAVLSFGLAEQPLTCNSGVKVTHKNTGFHLTSSEINWGSGSGQQSVAATSQNGDTTSMWMIVENHDAEESCAPGTVIACDSVVRFTHLVTGKNLHSHKFRSPLTQEQEVSAFGSDGKGDGGDDWKVVCSKGSSWSTDTPFYLQHQTTGQWLSSSSQARFNQQNCPNCPIVGQLEVVGIKNKSDASLWVVQRGAFLQDKDE</sequence>
<dbReference type="Gene3D" id="3.40.50.300">
    <property type="entry name" value="P-loop containing nucleotide triphosphate hydrolases"/>
    <property type="match status" value="1"/>
</dbReference>
<evidence type="ECO:0000313" key="8">
    <source>
        <dbReference type="Proteomes" id="UP001165082"/>
    </source>
</evidence>
<dbReference type="PROSITE" id="PS51194">
    <property type="entry name" value="HELICASE_CTER"/>
    <property type="match status" value="1"/>
</dbReference>
<evidence type="ECO:0000256" key="3">
    <source>
        <dbReference type="SAM" id="MobiDB-lite"/>
    </source>
</evidence>
<dbReference type="PROSITE" id="PS50919">
    <property type="entry name" value="MIR"/>
    <property type="match status" value="2"/>
</dbReference>
<name>A0A9W6ZDZ6_9STRA</name>
<reference evidence="7" key="1">
    <citation type="submission" date="2022-07" db="EMBL/GenBank/DDBJ databases">
        <title>Genome analysis of Parmales, a sister group of diatoms, reveals the evolutionary specialization of diatoms from phago-mixotrophs to photoautotrophs.</title>
        <authorList>
            <person name="Ban H."/>
            <person name="Sato S."/>
            <person name="Yoshikawa S."/>
            <person name="Kazumasa Y."/>
            <person name="Nakamura Y."/>
            <person name="Ichinomiya M."/>
            <person name="Saitoh K."/>
            <person name="Sato N."/>
            <person name="Blanc-Mathieu R."/>
            <person name="Endo H."/>
            <person name="Kuwata A."/>
            <person name="Ogata H."/>
        </authorList>
    </citation>
    <scope>NUCLEOTIDE SEQUENCE</scope>
</reference>
<gene>
    <name evidence="7" type="ORF">TrRE_jg6762</name>
</gene>
<evidence type="ECO:0000256" key="1">
    <source>
        <dbReference type="ARBA" id="ARBA00022737"/>
    </source>
</evidence>
<evidence type="ECO:0000256" key="2">
    <source>
        <dbReference type="ARBA" id="ARBA00022801"/>
    </source>
</evidence>
<evidence type="ECO:0000259" key="4">
    <source>
        <dbReference type="PROSITE" id="PS50919"/>
    </source>
</evidence>
<dbReference type="SMART" id="SM00472">
    <property type="entry name" value="MIR"/>
    <property type="match status" value="3"/>
</dbReference>
<feature type="domain" description="MIR" evidence="4">
    <location>
        <begin position="1695"/>
        <end position="1750"/>
    </location>
</feature>
<feature type="compositionally biased region" description="Acidic residues" evidence="3">
    <location>
        <begin position="1331"/>
        <end position="1340"/>
    </location>
</feature>
<feature type="compositionally biased region" description="Acidic residues" evidence="3">
    <location>
        <begin position="1416"/>
        <end position="1426"/>
    </location>
</feature>
<dbReference type="PROSITE" id="PS51192">
    <property type="entry name" value="HELICASE_ATP_BIND_1"/>
    <property type="match status" value="1"/>
</dbReference>
<dbReference type="Gene3D" id="3.40.50.10810">
    <property type="entry name" value="Tandem AAA-ATPase domain"/>
    <property type="match status" value="1"/>
</dbReference>
<feature type="domain" description="Helicase ATP-binding" evidence="5">
    <location>
        <begin position="1020"/>
        <end position="1187"/>
    </location>
</feature>
<feature type="domain" description="Helicase C-terminal" evidence="6">
    <location>
        <begin position="1431"/>
        <end position="1585"/>
    </location>
</feature>
<organism evidence="7 8">
    <name type="scientific">Triparma retinervis</name>
    <dbReference type="NCBI Taxonomy" id="2557542"/>
    <lineage>
        <taxon>Eukaryota</taxon>
        <taxon>Sar</taxon>
        <taxon>Stramenopiles</taxon>
        <taxon>Ochrophyta</taxon>
        <taxon>Bolidophyceae</taxon>
        <taxon>Parmales</taxon>
        <taxon>Triparmaceae</taxon>
        <taxon>Triparma</taxon>
    </lineage>
</organism>
<dbReference type="PANTHER" id="PTHR36498">
    <property type="entry name" value="TATA-BINDING PROTEIN-ASSOCIATED FACTOR 172"/>
    <property type="match status" value="1"/>
</dbReference>
<dbReference type="Gene3D" id="1.25.10.10">
    <property type="entry name" value="Leucine-rich Repeat Variant"/>
    <property type="match status" value="2"/>
</dbReference>
<feature type="region of interest" description="Disordered" evidence="3">
    <location>
        <begin position="148"/>
        <end position="186"/>
    </location>
</feature>
<dbReference type="InterPro" id="IPR000330">
    <property type="entry name" value="SNF2_N"/>
</dbReference>
<dbReference type="Pfam" id="PF00271">
    <property type="entry name" value="Helicase_C"/>
    <property type="match status" value="1"/>
</dbReference>
<evidence type="ECO:0000313" key="7">
    <source>
        <dbReference type="EMBL" id="GMH49343.1"/>
    </source>
</evidence>
<feature type="region of interest" description="Disordered" evidence="3">
    <location>
        <begin position="1405"/>
        <end position="1431"/>
    </location>
</feature>
<dbReference type="CDD" id="cd18793">
    <property type="entry name" value="SF2_C_SNF"/>
    <property type="match status" value="1"/>
</dbReference>
<dbReference type="Pfam" id="PF00176">
    <property type="entry name" value="SNF2-rel_dom"/>
    <property type="match status" value="1"/>
</dbReference>
<dbReference type="PANTHER" id="PTHR36498:SF1">
    <property type="entry name" value="TATA-BINDING PROTEIN-ASSOCIATED FACTOR 172"/>
    <property type="match status" value="1"/>
</dbReference>
<feature type="region of interest" description="Disordered" evidence="3">
    <location>
        <begin position="1313"/>
        <end position="1352"/>
    </location>
</feature>
<dbReference type="SUPFAM" id="SSF82109">
    <property type="entry name" value="MIR domain"/>
    <property type="match status" value="1"/>
</dbReference>
<dbReference type="InterPro" id="IPR014001">
    <property type="entry name" value="Helicase_ATP-bd"/>
</dbReference>
<dbReference type="InterPro" id="IPR044972">
    <property type="entry name" value="Mot1"/>
</dbReference>
<keyword evidence="8" id="KW-1185">Reference proteome</keyword>
<dbReference type="InterPro" id="IPR011989">
    <property type="entry name" value="ARM-like"/>
</dbReference>
<dbReference type="SMART" id="SM00487">
    <property type="entry name" value="DEXDc"/>
    <property type="match status" value="1"/>
</dbReference>
<dbReference type="CDD" id="cd23279">
    <property type="entry name" value="beta-trefoil_MIR_SDF2-like"/>
    <property type="match status" value="1"/>
</dbReference>
<proteinExistence type="predicted"/>
<dbReference type="Pfam" id="PF02815">
    <property type="entry name" value="MIR"/>
    <property type="match status" value="1"/>
</dbReference>
<dbReference type="GO" id="GO:0017025">
    <property type="term" value="F:TBP-class protein binding"/>
    <property type="evidence" value="ECO:0007669"/>
    <property type="project" value="InterPro"/>
</dbReference>
<dbReference type="SMART" id="SM00490">
    <property type="entry name" value="HELICc"/>
    <property type="match status" value="1"/>
</dbReference>
<dbReference type="GO" id="GO:0005524">
    <property type="term" value="F:ATP binding"/>
    <property type="evidence" value="ECO:0007669"/>
    <property type="project" value="InterPro"/>
</dbReference>
<keyword evidence="2" id="KW-0378">Hydrolase</keyword>
<dbReference type="InterPro" id="IPR027417">
    <property type="entry name" value="P-loop_NTPase"/>
</dbReference>
<accession>A0A9W6ZDZ6</accession>
<comment type="caution">
    <text evidence="7">The sequence shown here is derived from an EMBL/GenBank/DDBJ whole genome shotgun (WGS) entry which is preliminary data.</text>
</comment>
<dbReference type="EMBL" id="BRXZ01001904">
    <property type="protein sequence ID" value="GMH49343.1"/>
    <property type="molecule type" value="Genomic_DNA"/>
</dbReference>
<keyword evidence="1" id="KW-0677">Repeat</keyword>
<dbReference type="Gene3D" id="2.80.10.50">
    <property type="match status" value="1"/>
</dbReference>
<feature type="compositionally biased region" description="Basic residues" evidence="3">
    <location>
        <begin position="167"/>
        <end position="178"/>
    </location>
</feature>
<dbReference type="InterPro" id="IPR038718">
    <property type="entry name" value="SNF2-like_sf"/>
</dbReference>
<dbReference type="SUPFAM" id="SSF48371">
    <property type="entry name" value="ARM repeat"/>
    <property type="match status" value="1"/>
</dbReference>
<feature type="compositionally biased region" description="Low complexity" evidence="3">
    <location>
        <begin position="148"/>
        <end position="157"/>
    </location>
</feature>
<dbReference type="InterPro" id="IPR049730">
    <property type="entry name" value="SNF2/RAD54-like_C"/>
</dbReference>
<dbReference type="InterPro" id="IPR016093">
    <property type="entry name" value="MIR_motif"/>
</dbReference>
<dbReference type="InterPro" id="IPR036300">
    <property type="entry name" value="MIR_dom_sf"/>
</dbReference>
<protein>
    <submittedName>
        <fullName evidence="7">Uncharacterized protein</fullName>
    </submittedName>
</protein>
<dbReference type="SUPFAM" id="SSF52540">
    <property type="entry name" value="P-loop containing nucleoside triphosphate hydrolases"/>
    <property type="match status" value="2"/>
</dbReference>
<dbReference type="Proteomes" id="UP001165082">
    <property type="component" value="Unassembled WGS sequence"/>
</dbReference>
<dbReference type="OrthoDB" id="10252227at2759"/>
<dbReference type="GO" id="GO:0003677">
    <property type="term" value="F:DNA binding"/>
    <property type="evidence" value="ECO:0007669"/>
    <property type="project" value="InterPro"/>
</dbReference>
<dbReference type="InterPro" id="IPR016024">
    <property type="entry name" value="ARM-type_fold"/>
</dbReference>
<feature type="domain" description="MIR" evidence="4">
    <location>
        <begin position="1631"/>
        <end position="1685"/>
    </location>
</feature>
<dbReference type="InterPro" id="IPR001650">
    <property type="entry name" value="Helicase_C-like"/>
</dbReference>
<dbReference type="GO" id="GO:0016887">
    <property type="term" value="F:ATP hydrolysis activity"/>
    <property type="evidence" value="ECO:0007669"/>
    <property type="project" value="InterPro"/>
</dbReference>
<evidence type="ECO:0000259" key="6">
    <source>
        <dbReference type="PROSITE" id="PS51194"/>
    </source>
</evidence>